<reference evidence="3 4" key="1">
    <citation type="journal article" date="2015" name="Sci. Rep.">
        <title>Genome of the facultative scuticociliatosis pathogen Pseudocohnilembus persalinus provides insight into its virulence through horizontal gene transfer.</title>
        <authorList>
            <person name="Xiong J."/>
            <person name="Wang G."/>
            <person name="Cheng J."/>
            <person name="Tian M."/>
            <person name="Pan X."/>
            <person name="Warren A."/>
            <person name="Jiang C."/>
            <person name="Yuan D."/>
            <person name="Miao W."/>
        </authorList>
    </citation>
    <scope>NUCLEOTIDE SEQUENCE [LARGE SCALE GENOMIC DNA]</scope>
    <source>
        <strain evidence="3">36N120E</strain>
    </source>
</reference>
<keyword evidence="1" id="KW-0862">Zinc</keyword>
<proteinExistence type="predicted"/>
<dbReference type="InterPro" id="IPR013083">
    <property type="entry name" value="Znf_RING/FYVE/PHD"/>
</dbReference>
<dbReference type="EMBL" id="LDAU01000109">
    <property type="protein sequence ID" value="KRX05342.1"/>
    <property type="molecule type" value="Genomic_DNA"/>
</dbReference>
<organism evidence="3 4">
    <name type="scientific">Pseudocohnilembus persalinus</name>
    <name type="common">Ciliate</name>
    <dbReference type="NCBI Taxonomy" id="266149"/>
    <lineage>
        <taxon>Eukaryota</taxon>
        <taxon>Sar</taxon>
        <taxon>Alveolata</taxon>
        <taxon>Ciliophora</taxon>
        <taxon>Intramacronucleata</taxon>
        <taxon>Oligohymenophorea</taxon>
        <taxon>Scuticociliatia</taxon>
        <taxon>Philasterida</taxon>
        <taxon>Pseudocohnilembidae</taxon>
        <taxon>Pseudocohnilembus</taxon>
    </lineage>
</organism>
<dbReference type="Proteomes" id="UP000054937">
    <property type="component" value="Unassembled WGS sequence"/>
</dbReference>
<dbReference type="AlphaFoldDB" id="A0A0V0QSQ2"/>
<accession>A0A0V0QSQ2</accession>
<evidence type="ECO:0000313" key="4">
    <source>
        <dbReference type="Proteomes" id="UP000054937"/>
    </source>
</evidence>
<dbReference type="InParanoid" id="A0A0V0QSQ2"/>
<comment type="caution">
    <text evidence="3">The sequence shown here is derived from an EMBL/GenBank/DDBJ whole genome shotgun (WGS) entry which is preliminary data.</text>
</comment>
<dbReference type="SUPFAM" id="SSF57850">
    <property type="entry name" value="RING/U-box"/>
    <property type="match status" value="1"/>
</dbReference>
<dbReference type="CDD" id="cd16448">
    <property type="entry name" value="RING-H2"/>
    <property type="match status" value="1"/>
</dbReference>
<feature type="domain" description="RING-type" evidence="2">
    <location>
        <begin position="111"/>
        <end position="154"/>
    </location>
</feature>
<keyword evidence="4" id="KW-1185">Reference proteome</keyword>
<dbReference type="Gene3D" id="3.30.40.10">
    <property type="entry name" value="Zinc/RING finger domain, C3HC4 (zinc finger)"/>
    <property type="match status" value="1"/>
</dbReference>
<gene>
    <name evidence="3" type="ORF">PPERSA_00643</name>
</gene>
<dbReference type="GO" id="GO:0008270">
    <property type="term" value="F:zinc ion binding"/>
    <property type="evidence" value="ECO:0007669"/>
    <property type="project" value="UniProtKB-KW"/>
</dbReference>
<evidence type="ECO:0000256" key="1">
    <source>
        <dbReference type="PROSITE-ProRule" id="PRU00175"/>
    </source>
</evidence>
<protein>
    <recommendedName>
        <fullName evidence="2">RING-type domain-containing protein</fullName>
    </recommendedName>
</protein>
<dbReference type="PROSITE" id="PS50089">
    <property type="entry name" value="ZF_RING_2"/>
    <property type="match status" value="1"/>
</dbReference>
<keyword evidence="1" id="KW-0479">Metal-binding</keyword>
<name>A0A0V0QSQ2_PSEPJ</name>
<dbReference type="InterPro" id="IPR001841">
    <property type="entry name" value="Znf_RING"/>
</dbReference>
<evidence type="ECO:0000259" key="2">
    <source>
        <dbReference type="PROSITE" id="PS50089"/>
    </source>
</evidence>
<sequence length="176" mass="21386">MEEKKEKKNIKEIYFDNTQEYHIGKQPWEIQKIPKKKLKYYLKIYYLGKTELLKTKLTKNSKGTIINCEILHSKVQNLFFLPLQEKKALNYEKILAKNKITVQQQNWLQEICYDQKFQKLTRKQVVEYPCKHVFYKCCVKKLLQAQKFQCPYCRYNLIESQIFYSNKNKKIKISPK</sequence>
<keyword evidence="1" id="KW-0863">Zinc-finger</keyword>
<evidence type="ECO:0000313" key="3">
    <source>
        <dbReference type="EMBL" id="KRX05342.1"/>
    </source>
</evidence>